<keyword evidence="5" id="KW-0547">Nucleotide-binding</keyword>
<feature type="domain" description="ABC transporter" evidence="10">
    <location>
        <begin position="584"/>
        <end position="806"/>
    </location>
</feature>
<evidence type="ECO:0000256" key="8">
    <source>
        <dbReference type="ARBA" id="ARBA00023136"/>
    </source>
</evidence>
<reference evidence="13 14" key="1">
    <citation type="submission" date="2019-03" db="EMBL/GenBank/DDBJ databases">
        <authorList>
            <person name="Gaulin E."/>
            <person name="Dumas B."/>
        </authorList>
    </citation>
    <scope>NUCLEOTIDE SEQUENCE [LARGE SCALE GENOMIC DNA]</scope>
    <source>
        <strain evidence="13">CBS 568.67</strain>
    </source>
</reference>
<feature type="transmembrane region" description="Helical" evidence="9">
    <location>
        <begin position="375"/>
        <end position="396"/>
    </location>
</feature>
<evidence type="ECO:0000256" key="2">
    <source>
        <dbReference type="ARBA" id="ARBA00022448"/>
    </source>
</evidence>
<dbReference type="SUPFAM" id="SSF90123">
    <property type="entry name" value="ABC transporter transmembrane region"/>
    <property type="match status" value="2"/>
</dbReference>
<dbReference type="InterPro" id="IPR003593">
    <property type="entry name" value="AAA+_ATPase"/>
</dbReference>
<accession>A0A485LD88</accession>
<evidence type="ECO:0000256" key="5">
    <source>
        <dbReference type="ARBA" id="ARBA00022741"/>
    </source>
</evidence>
<feature type="transmembrane region" description="Helical" evidence="9">
    <location>
        <begin position="95"/>
        <end position="118"/>
    </location>
</feature>
<protein>
    <submittedName>
        <fullName evidence="13">Aste57867_19394 protein</fullName>
    </submittedName>
</protein>
<dbReference type="PROSITE" id="PS50893">
    <property type="entry name" value="ABC_TRANSPORTER_2"/>
    <property type="match status" value="2"/>
</dbReference>
<dbReference type="Proteomes" id="UP000332933">
    <property type="component" value="Unassembled WGS sequence"/>
</dbReference>
<dbReference type="CDD" id="cd03250">
    <property type="entry name" value="ABCC_MRP_domain1"/>
    <property type="match status" value="1"/>
</dbReference>
<dbReference type="InterPro" id="IPR027417">
    <property type="entry name" value="P-loop_NTPase"/>
</dbReference>
<feature type="transmembrane region" description="Helical" evidence="9">
    <location>
        <begin position="987"/>
        <end position="1006"/>
    </location>
</feature>
<dbReference type="InterPro" id="IPR050173">
    <property type="entry name" value="ABC_transporter_C-like"/>
</dbReference>
<dbReference type="FunFam" id="1.20.1560.10:FF:000013">
    <property type="entry name" value="ABC transporter C family member 2"/>
    <property type="match status" value="1"/>
</dbReference>
<evidence type="ECO:0000313" key="14">
    <source>
        <dbReference type="Proteomes" id="UP000332933"/>
    </source>
</evidence>
<comment type="subcellular location">
    <subcellularLocation>
        <location evidence="1">Vacuole membrane</location>
        <topology evidence="1">Multi-pass membrane protein</topology>
    </subcellularLocation>
</comment>
<feature type="transmembrane region" description="Helical" evidence="9">
    <location>
        <begin position="1102"/>
        <end position="1121"/>
    </location>
</feature>
<dbReference type="GO" id="GO:0140359">
    <property type="term" value="F:ABC-type transporter activity"/>
    <property type="evidence" value="ECO:0007669"/>
    <property type="project" value="InterPro"/>
</dbReference>
<keyword evidence="7 9" id="KW-1133">Transmembrane helix</keyword>
<dbReference type="CDD" id="cd18580">
    <property type="entry name" value="ABC_6TM_ABCC_D2"/>
    <property type="match status" value="1"/>
</dbReference>
<dbReference type="Gene3D" id="3.40.50.300">
    <property type="entry name" value="P-loop containing nucleotide triphosphate hydrolases"/>
    <property type="match status" value="2"/>
</dbReference>
<reference evidence="12" key="2">
    <citation type="submission" date="2019-06" db="EMBL/GenBank/DDBJ databases">
        <title>Genomics analysis of Aphanomyces spp. identifies a new class of oomycete effector associated with host adaptation.</title>
        <authorList>
            <person name="Gaulin E."/>
        </authorList>
    </citation>
    <scope>NUCLEOTIDE SEQUENCE</scope>
    <source>
        <strain evidence="12">CBS 578.67</strain>
    </source>
</reference>
<evidence type="ECO:0000256" key="9">
    <source>
        <dbReference type="SAM" id="Phobius"/>
    </source>
</evidence>
<feature type="transmembrane region" description="Helical" evidence="9">
    <location>
        <begin position="260"/>
        <end position="281"/>
    </location>
</feature>
<dbReference type="PANTHER" id="PTHR24223">
    <property type="entry name" value="ATP-BINDING CASSETTE SUB-FAMILY C"/>
    <property type="match status" value="1"/>
</dbReference>
<evidence type="ECO:0000313" key="13">
    <source>
        <dbReference type="EMBL" id="VFT96108.1"/>
    </source>
</evidence>
<evidence type="ECO:0000256" key="6">
    <source>
        <dbReference type="ARBA" id="ARBA00022840"/>
    </source>
</evidence>
<dbReference type="PROSITE" id="PS00211">
    <property type="entry name" value="ABC_TRANSPORTER_1"/>
    <property type="match status" value="2"/>
</dbReference>
<dbReference type="Pfam" id="PF00664">
    <property type="entry name" value="ABC_membrane"/>
    <property type="match status" value="2"/>
</dbReference>
<gene>
    <name evidence="13" type="primary">Aste57867_19394</name>
    <name evidence="12" type="ORF">As57867_019330</name>
    <name evidence="13" type="ORF">ASTE57867_19394</name>
</gene>
<feature type="transmembrane region" description="Helical" evidence="9">
    <location>
        <begin position="63"/>
        <end position="83"/>
    </location>
</feature>
<evidence type="ECO:0000256" key="4">
    <source>
        <dbReference type="ARBA" id="ARBA00022737"/>
    </source>
</evidence>
<feature type="domain" description="ABC transmembrane type-1" evidence="11">
    <location>
        <begin position="263"/>
        <end position="542"/>
    </location>
</feature>
<keyword evidence="2" id="KW-0813">Transport</keyword>
<organism evidence="13 14">
    <name type="scientific">Aphanomyces stellatus</name>
    <dbReference type="NCBI Taxonomy" id="120398"/>
    <lineage>
        <taxon>Eukaryota</taxon>
        <taxon>Sar</taxon>
        <taxon>Stramenopiles</taxon>
        <taxon>Oomycota</taxon>
        <taxon>Saprolegniomycetes</taxon>
        <taxon>Saprolegniales</taxon>
        <taxon>Verrucalvaceae</taxon>
        <taxon>Aphanomyces</taxon>
    </lineage>
</organism>
<dbReference type="SUPFAM" id="SSF52540">
    <property type="entry name" value="P-loop containing nucleoside triphosphate hydrolases"/>
    <property type="match status" value="2"/>
</dbReference>
<dbReference type="Gene3D" id="1.20.1560.10">
    <property type="entry name" value="ABC transporter type 1, transmembrane domain"/>
    <property type="match status" value="2"/>
</dbReference>
<feature type="transmembrane region" description="Helical" evidence="9">
    <location>
        <begin position="1074"/>
        <end position="1096"/>
    </location>
</feature>
<evidence type="ECO:0000256" key="3">
    <source>
        <dbReference type="ARBA" id="ARBA00022692"/>
    </source>
</evidence>
<keyword evidence="8 9" id="KW-0472">Membrane</keyword>
<feature type="transmembrane region" description="Helical" evidence="9">
    <location>
        <begin position="38"/>
        <end position="57"/>
    </location>
</feature>
<dbReference type="InterPro" id="IPR044726">
    <property type="entry name" value="ABCC_6TM_D2"/>
</dbReference>
<dbReference type="InterPro" id="IPR044746">
    <property type="entry name" value="ABCC_6TM_D1"/>
</dbReference>
<dbReference type="GO" id="GO:0005524">
    <property type="term" value="F:ATP binding"/>
    <property type="evidence" value="ECO:0007669"/>
    <property type="project" value="UniProtKB-KW"/>
</dbReference>
<dbReference type="SMART" id="SM00382">
    <property type="entry name" value="AAA"/>
    <property type="match status" value="2"/>
</dbReference>
<dbReference type="EMBL" id="VJMH01006520">
    <property type="protein sequence ID" value="KAF0689122.1"/>
    <property type="molecule type" value="Genomic_DNA"/>
</dbReference>
<feature type="transmembrane region" description="Helical" evidence="9">
    <location>
        <begin position="301"/>
        <end position="323"/>
    </location>
</feature>
<dbReference type="PANTHER" id="PTHR24223:SF443">
    <property type="entry name" value="MULTIDRUG-RESISTANCE LIKE PROTEIN 1, ISOFORM I"/>
    <property type="match status" value="1"/>
</dbReference>
<evidence type="ECO:0000259" key="10">
    <source>
        <dbReference type="PROSITE" id="PS50893"/>
    </source>
</evidence>
<evidence type="ECO:0000256" key="7">
    <source>
        <dbReference type="ARBA" id="ARBA00022989"/>
    </source>
</evidence>
<feature type="transmembrane region" description="Helical" evidence="9">
    <location>
        <begin position="402"/>
        <end position="420"/>
    </location>
</feature>
<evidence type="ECO:0000313" key="12">
    <source>
        <dbReference type="EMBL" id="KAF0689122.1"/>
    </source>
</evidence>
<dbReference type="OrthoDB" id="64391at2759"/>
<dbReference type="Pfam" id="PF00005">
    <property type="entry name" value="ABC_tran"/>
    <property type="match status" value="2"/>
</dbReference>
<feature type="domain" description="ABC transmembrane type-1" evidence="11">
    <location>
        <begin position="891"/>
        <end position="1130"/>
    </location>
</feature>
<dbReference type="InterPro" id="IPR036640">
    <property type="entry name" value="ABC1_TM_sf"/>
</dbReference>
<dbReference type="EMBL" id="CAADRA010006541">
    <property type="protein sequence ID" value="VFT96108.1"/>
    <property type="molecule type" value="Genomic_DNA"/>
</dbReference>
<dbReference type="PROSITE" id="PS50929">
    <property type="entry name" value="ABC_TM1F"/>
    <property type="match status" value="2"/>
</dbReference>
<keyword evidence="14" id="KW-1185">Reference proteome</keyword>
<sequence>MSVWRWWCGSLEQWIIGIVPGAAPVGACLETTLFVSSFWKLGIVVAGIVIGTVSVDAKTPRSVLPVVATSLCLLNVVCGGLYLGSQKPLYPCQVYAGTLWLVEGLHSAIILFVLPHALRRFRHWYLLDMVTRLVVFYSLVGRGRALRLGDINMIVDTTFLLLRAALAYWAHWRHCVSLPRPRHPQVDETKASFVSSLFFLWIWPLLSHGYRTQSIKMADLPPLHPRDAGGALFARFQAHWRQFPRHGLVRHLHAVVWPTFYHAAALMVVATAANIANPLLLHALLDAMTTSTTSSSPMLLAALWFLALACNSLFVHQFWAVAVRCGMHTRSILQQFVFEKSLRLASHADWTAGAVQSLLAVDACRLCDNYVVCFLHWNTWAALVTLAACQFSLFRLLSYSSFVWLAVVVLYAPCAVYFGGKIKTHSQAHQAARDDRATVFTQILRAALTMKACAYEAWSEARIQDARAVELTALQWKAMHDTLSTSLLLVAQVLAPMLTFLAFIHLQHRTLDAATAFSALAWFNTAASPLLRLPQVLVTLVDASVSLDRLERFFRAPERETDVAPEPAATPQSMYAPPTLYHAIEIQHVTCSWSPQRPLFQDLTLVVPKGQFVACYGAVGAGKSSFLELCLRLPSISHGNVATHGTIAYCPQTPWIQNTSVRDNILFGLPMDRQWYKMTLHMCALEEDIALWPLGDATIAGEQGNALSGGQKQRVSLARAIYSRRSILLLDDVLASLDAHVGAHIFQRCLASPTLAYTTKILVVNQPTYLQHPSVDRVLYFEESVQGHCTIQHMDHVHVHAIPVEAPSIQSDTAPISTTDQPLVAPAASETTAHGALDRTLLRLYLTSLGSSCAVGSYALLLLVEHGLVLGATFCLGQWSTNANDTAYQSVYIALGLAQAATSLGRKASFVLLSLAASSHLHASLAHALMHASMRFFDTHAQGMLLNRCVKDIAALDETIPYVVSTFLYNSLEIVMSLVSVAATTPFVLVLVLVVVYPYAVVYNMYRWPARDLKRLQSAARSPILSYFNEIAAGTSTVVAFDASDAVARVSMAHIDHSVRTYWPSLVANQWVTVWLEMLGIVVVVVAVVSCVWLHAAGRLSTALIGLVLTYAAALPSRIGWMLKMLAAIEVEFVALERIHDLTTAATVDADAAADRVLPTTANRQLAADDGCLHIDHLSMNYGATTVLRDIHVDVPAGAKVAVVGRTGAGKSSLVRALLGLYPIQGSIRIGDIDLASLPPAVLRQLVLGFVPQDALFLGRTVWEALVGDAYDMAPGAVDAVLVQVGLPLDHAILHTSLADVTFSGGEMQLLCLARALLRPGRVLVCDEATAFVDAETDETIHRLLFQLPRTVLTICHRVHHLLEYDLVLVLDKGHLVECGAPADLQANYPKGIFASLVAKG</sequence>
<feature type="domain" description="ABC transporter" evidence="10">
    <location>
        <begin position="1173"/>
        <end position="1398"/>
    </location>
</feature>
<dbReference type="InterPro" id="IPR003439">
    <property type="entry name" value="ABC_transporter-like_ATP-bd"/>
</dbReference>
<proteinExistence type="predicted"/>
<dbReference type="InterPro" id="IPR017871">
    <property type="entry name" value="ABC_transporter-like_CS"/>
</dbReference>
<dbReference type="GO" id="GO:0005774">
    <property type="term" value="C:vacuolar membrane"/>
    <property type="evidence" value="ECO:0007669"/>
    <property type="project" value="UniProtKB-SubCell"/>
</dbReference>
<keyword evidence="6" id="KW-0067">ATP-binding</keyword>
<evidence type="ECO:0000256" key="1">
    <source>
        <dbReference type="ARBA" id="ARBA00004128"/>
    </source>
</evidence>
<name>A0A485LD88_9STRA</name>
<feature type="transmembrane region" description="Helical" evidence="9">
    <location>
        <begin position="487"/>
        <end position="506"/>
    </location>
</feature>
<dbReference type="GO" id="GO:0016887">
    <property type="term" value="F:ATP hydrolysis activity"/>
    <property type="evidence" value="ECO:0007669"/>
    <property type="project" value="InterPro"/>
</dbReference>
<keyword evidence="4" id="KW-0677">Repeat</keyword>
<dbReference type="InterPro" id="IPR011527">
    <property type="entry name" value="ABC1_TM_dom"/>
</dbReference>
<keyword evidence="3 9" id="KW-0812">Transmembrane</keyword>
<evidence type="ECO:0000259" key="11">
    <source>
        <dbReference type="PROSITE" id="PS50929"/>
    </source>
</evidence>
<dbReference type="CDD" id="cd18579">
    <property type="entry name" value="ABC_6TM_ABCC_D1"/>
    <property type="match status" value="1"/>
</dbReference>